<protein>
    <recommendedName>
        <fullName evidence="3">Carboxypeptidase-like regulatory domain-containing protein</fullName>
    </recommendedName>
</protein>
<keyword evidence="2" id="KW-1185">Reference proteome</keyword>
<dbReference type="STRING" id="929556.Solca_0250"/>
<accession>H8KST5</accession>
<evidence type="ECO:0000313" key="1">
    <source>
        <dbReference type="EMBL" id="AFD05395.1"/>
    </source>
</evidence>
<dbReference type="HOGENOM" id="CLU_1097940_0_0_10"/>
<dbReference type="Pfam" id="PF13715">
    <property type="entry name" value="CarbopepD_reg_2"/>
    <property type="match status" value="1"/>
</dbReference>
<dbReference type="InterPro" id="IPR008969">
    <property type="entry name" value="CarboxyPept-like_regulatory"/>
</dbReference>
<proteinExistence type="predicted"/>
<dbReference type="EMBL" id="CP003349">
    <property type="protein sequence ID" value="AFD05395.1"/>
    <property type="molecule type" value="Genomic_DNA"/>
</dbReference>
<evidence type="ECO:0000313" key="2">
    <source>
        <dbReference type="Proteomes" id="UP000007590"/>
    </source>
</evidence>
<dbReference type="AlphaFoldDB" id="H8KST5"/>
<evidence type="ECO:0008006" key="3">
    <source>
        <dbReference type="Google" id="ProtNLM"/>
    </source>
</evidence>
<gene>
    <name evidence="1" type="ordered locus">Solca_0250</name>
</gene>
<dbReference type="eggNOG" id="ENOG5032XIA">
    <property type="taxonomic scope" value="Bacteria"/>
</dbReference>
<dbReference type="RefSeq" id="WP_014678623.1">
    <property type="nucleotide sequence ID" value="NC_017770.1"/>
</dbReference>
<dbReference type="Gene3D" id="2.60.40.1120">
    <property type="entry name" value="Carboxypeptidase-like, regulatory domain"/>
    <property type="match status" value="1"/>
</dbReference>
<dbReference type="KEGG" id="scn:Solca_0250"/>
<dbReference type="Proteomes" id="UP000007590">
    <property type="component" value="Chromosome"/>
</dbReference>
<dbReference type="SUPFAM" id="SSF49464">
    <property type="entry name" value="Carboxypeptidase regulatory domain-like"/>
    <property type="match status" value="1"/>
</dbReference>
<sequence length="253" mass="29429">MRKKSTDFMKFLAVILLTLCVTVLKGQGLLSGKVYDREKAKPLEYAQIWNKTQSYQVSSDRDGNYKIYAIAGDTILFSALGFETQKLIIDKSLNFFNKNIYMQTRSFSLPEVLVSGKKSFKADSVERREDYASAYNYKDKTTGNLIGTAIFHPLSFIEYLYSGKKRENTRKFQKRLIDYEQQKFIDNYYNPEVVGKIAKITDEKELDAFIRYSRPDYAFLKSANQYDLYYYITSSYKKFKDAGSPVDSVQVER</sequence>
<name>H8KST5_SOLCM</name>
<organism evidence="1 2">
    <name type="scientific">Solitalea canadensis (strain ATCC 29591 / DSM 3403 / JCM 21819 / LMG 8368 / NBRC 15130 / NCIMB 12057 / USAM 9D)</name>
    <name type="common">Flexibacter canadensis</name>
    <dbReference type="NCBI Taxonomy" id="929556"/>
    <lineage>
        <taxon>Bacteria</taxon>
        <taxon>Pseudomonadati</taxon>
        <taxon>Bacteroidota</taxon>
        <taxon>Sphingobacteriia</taxon>
        <taxon>Sphingobacteriales</taxon>
        <taxon>Sphingobacteriaceae</taxon>
        <taxon>Solitalea</taxon>
    </lineage>
</organism>
<reference evidence="1" key="1">
    <citation type="submission" date="2012-02" db="EMBL/GenBank/DDBJ databases">
        <title>The complete genome of Solitalea canadensis DSM 3403.</title>
        <authorList>
            <consortium name="US DOE Joint Genome Institute (JGI-PGF)"/>
            <person name="Lucas S."/>
            <person name="Copeland A."/>
            <person name="Lapidus A."/>
            <person name="Glavina del Rio T."/>
            <person name="Dalin E."/>
            <person name="Tice H."/>
            <person name="Bruce D."/>
            <person name="Goodwin L."/>
            <person name="Pitluck S."/>
            <person name="Peters L."/>
            <person name="Ovchinnikova G."/>
            <person name="Lu M."/>
            <person name="Kyrpides N."/>
            <person name="Mavromatis K."/>
            <person name="Ivanova N."/>
            <person name="Brettin T."/>
            <person name="Detter J.C."/>
            <person name="Han C."/>
            <person name="Larimer F."/>
            <person name="Land M."/>
            <person name="Hauser L."/>
            <person name="Markowitz V."/>
            <person name="Cheng J.-F."/>
            <person name="Hugenholtz P."/>
            <person name="Woyke T."/>
            <person name="Wu D."/>
            <person name="Spring S."/>
            <person name="Schroeder M."/>
            <person name="Kopitz M."/>
            <person name="Brambilla E."/>
            <person name="Klenk H.-P."/>
            <person name="Eisen J.A."/>
        </authorList>
    </citation>
    <scope>NUCLEOTIDE SEQUENCE</scope>
    <source>
        <strain evidence="1">DSM 3403</strain>
    </source>
</reference>